<evidence type="ECO:0000313" key="14">
    <source>
        <dbReference type="EMBL" id="KAG7172705.1"/>
    </source>
</evidence>
<sequence length="406" mass="46254">MMLSWCWCWRVVAVLVAAAVAAAIRDGGDQKRSSPAAGDASMVRQAEQSLLSMLGLKQRPLGKGSREVPPYMWELYMQQAAQLTGAGGGVAEDNLEAHTNSPNTVRSFIHKESKADDHYPAHKMRFRFNVTNMPSDEILQSAELRLTHLRHSAAPDLQEETQPQKQKSQRRQGRRWASSEAPYLQRIMVYDILRRATRYSEPAVRLLDTHYVDAREEGVQTLDVSDAVRRWVTVPNSNHGLLVEVVQLSKSSPLDTSHVRLRRSTDDDEWYKQQPLLVVHTNDGKSKHRNKRSNTNKHKKGKEVCRRHPLYVDFRKVGWDDWIVAPPGYEAYFCKGDCPFPLPDRLNATNHAVVQTLVNSRYPDRVPKACCVPTELSPISMLYMDDDERFVLKNHQDMVVEGCGCR</sequence>
<feature type="region of interest" description="Disordered" evidence="11">
    <location>
        <begin position="152"/>
        <end position="177"/>
    </location>
</feature>
<evidence type="ECO:0000256" key="5">
    <source>
        <dbReference type="ARBA" id="ARBA00022729"/>
    </source>
</evidence>
<dbReference type="SMART" id="SM00204">
    <property type="entry name" value="TGFB"/>
    <property type="match status" value="1"/>
</dbReference>
<dbReference type="PANTHER" id="PTHR11848">
    <property type="entry name" value="TGF-BETA FAMILY"/>
    <property type="match status" value="1"/>
</dbReference>
<keyword evidence="8" id="KW-1015">Disulfide bond</keyword>
<keyword evidence="15" id="KW-1185">Reference proteome</keyword>
<protein>
    <submittedName>
        <fullName evidence="14">Bone morphogenetic protein 2-A-like</fullName>
    </submittedName>
</protein>
<feature type="domain" description="TGF-beta family profile" evidence="13">
    <location>
        <begin position="289"/>
        <end position="406"/>
    </location>
</feature>
<dbReference type="Pfam" id="PF00019">
    <property type="entry name" value="TGF_beta"/>
    <property type="match status" value="1"/>
</dbReference>
<name>A0A8J5N4A9_HOMAM</name>
<dbReference type="FunFam" id="2.10.90.10:FF:000103">
    <property type="entry name" value="Bone morphogenetic protein 16"/>
    <property type="match status" value="1"/>
</dbReference>
<dbReference type="GO" id="GO:0008083">
    <property type="term" value="F:growth factor activity"/>
    <property type="evidence" value="ECO:0007669"/>
    <property type="project" value="UniProtKB-KW"/>
</dbReference>
<evidence type="ECO:0000256" key="11">
    <source>
        <dbReference type="SAM" id="MobiDB-lite"/>
    </source>
</evidence>
<feature type="signal peptide" evidence="12">
    <location>
        <begin position="1"/>
        <end position="23"/>
    </location>
</feature>
<feature type="compositionally biased region" description="Basic residues" evidence="11">
    <location>
        <begin position="286"/>
        <end position="302"/>
    </location>
</feature>
<keyword evidence="3" id="KW-0217">Developmental protein</keyword>
<dbReference type="InterPro" id="IPR017948">
    <property type="entry name" value="TGFb_CS"/>
</dbReference>
<comment type="caution">
    <text evidence="14">The sequence shown here is derived from an EMBL/GenBank/DDBJ whole genome shotgun (WGS) entry which is preliminary data.</text>
</comment>
<dbReference type="Proteomes" id="UP000747542">
    <property type="component" value="Unassembled WGS sequence"/>
</dbReference>
<evidence type="ECO:0000256" key="2">
    <source>
        <dbReference type="ARBA" id="ARBA00006656"/>
    </source>
</evidence>
<evidence type="ECO:0000313" key="15">
    <source>
        <dbReference type="Proteomes" id="UP000747542"/>
    </source>
</evidence>
<dbReference type="InterPro" id="IPR001111">
    <property type="entry name" value="TGF-b_propeptide"/>
</dbReference>
<keyword evidence="9" id="KW-0325">Glycoprotein</keyword>
<evidence type="ECO:0000256" key="1">
    <source>
        <dbReference type="ARBA" id="ARBA00004613"/>
    </source>
</evidence>
<dbReference type="GO" id="GO:0030154">
    <property type="term" value="P:cell differentiation"/>
    <property type="evidence" value="ECO:0007669"/>
    <property type="project" value="UniProtKB-KW"/>
</dbReference>
<evidence type="ECO:0000256" key="4">
    <source>
        <dbReference type="ARBA" id="ARBA00022525"/>
    </source>
</evidence>
<feature type="region of interest" description="Disordered" evidence="11">
    <location>
        <begin position="283"/>
        <end position="302"/>
    </location>
</feature>
<reference evidence="14" key="1">
    <citation type="journal article" date="2021" name="Sci. Adv.">
        <title>The American lobster genome reveals insights on longevity, neural, and immune adaptations.</title>
        <authorList>
            <person name="Polinski J.M."/>
            <person name="Zimin A.V."/>
            <person name="Clark K.F."/>
            <person name="Kohn A.B."/>
            <person name="Sadowski N."/>
            <person name="Timp W."/>
            <person name="Ptitsyn A."/>
            <person name="Khanna P."/>
            <person name="Romanova D.Y."/>
            <person name="Williams P."/>
            <person name="Greenwood S.J."/>
            <person name="Moroz L.L."/>
            <person name="Walt D.R."/>
            <person name="Bodnar A.G."/>
        </authorList>
    </citation>
    <scope>NUCLEOTIDE SEQUENCE</scope>
    <source>
        <strain evidence="14">GMGI-L3</strain>
    </source>
</reference>
<evidence type="ECO:0000256" key="8">
    <source>
        <dbReference type="ARBA" id="ARBA00023157"/>
    </source>
</evidence>
<dbReference type="GO" id="GO:0051094">
    <property type="term" value="P:positive regulation of developmental process"/>
    <property type="evidence" value="ECO:0007669"/>
    <property type="project" value="UniProtKB-ARBA"/>
</dbReference>
<gene>
    <name evidence="14" type="primary">bmp2-a-L</name>
    <name evidence="14" type="ORF">Hamer_G006930</name>
</gene>
<dbReference type="PROSITE" id="PS51362">
    <property type="entry name" value="TGF_BETA_2"/>
    <property type="match status" value="1"/>
</dbReference>
<evidence type="ECO:0000259" key="13">
    <source>
        <dbReference type="PROSITE" id="PS51362"/>
    </source>
</evidence>
<comment type="similarity">
    <text evidence="2 10">Belongs to the TGF-beta family.</text>
</comment>
<dbReference type="GO" id="GO:0005615">
    <property type="term" value="C:extracellular space"/>
    <property type="evidence" value="ECO:0007669"/>
    <property type="project" value="TreeGrafter"/>
</dbReference>
<comment type="subcellular location">
    <subcellularLocation>
        <location evidence="1">Secreted</location>
    </subcellularLocation>
</comment>
<organism evidence="14 15">
    <name type="scientific">Homarus americanus</name>
    <name type="common">American lobster</name>
    <dbReference type="NCBI Taxonomy" id="6706"/>
    <lineage>
        <taxon>Eukaryota</taxon>
        <taxon>Metazoa</taxon>
        <taxon>Ecdysozoa</taxon>
        <taxon>Arthropoda</taxon>
        <taxon>Crustacea</taxon>
        <taxon>Multicrustacea</taxon>
        <taxon>Malacostraca</taxon>
        <taxon>Eumalacostraca</taxon>
        <taxon>Eucarida</taxon>
        <taxon>Decapoda</taxon>
        <taxon>Pleocyemata</taxon>
        <taxon>Astacidea</taxon>
        <taxon>Nephropoidea</taxon>
        <taxon>Nephropidae</taxon>
        <taxon>Homarus</taxon>
    </lineage>
</organism>
<evidence type="ECO:0000256" key="3">
    <source>
        <dbReference type="ARBA" id="ARBA00022473"/>
    </source>
</evidence>
<dbReference type="EMBL" id="JAHLQT010010484">
    <property type="protein sequence ID" value="KAG7172705.1"/>
    <property type="molecule type" value="Genomic_DNA"/>
</dbReference>
<dbReference type="AlphaFoldDB" id="A0A8J5N4A9"/>
<accession>A0A8J5N4A9</accession>
<evidence type="ECO:0000256" key="12">
    <source>
        <dbReference type="SAM" id="SignalP"/>
    </source>
</evidence>
<evidence type="ECO:0000256" key="6">
    <source>
        <dbReference type="ARBA" id="ARBA00022782"/>
    </source>
</evidence>
<keyword evidence="7 10" id="KW-0339">Growth factor</keyword>
<dbReference type="InterPro" id="IPR001839">
    <property type="entry name" value="TGF-b_C"/>
</dbReference>
<dbReference type="Pfam" id="PF00688">
    <property type="entry name" value="TGFb_propeptide"/>
    <property type="match status" value="1"/>
</dbReference>
<evidence type="ECO:0000256" key="9">
    <source>
        <dbReference type="ARBA" id="ARBA00023180"/>
    </source>
</evidence>
<dbReference type="PROSITE" id="PS00250">
    <property type="entry name" value="TGF_BETA_1"/>
    <property type="match status" value="1"/>
</dbReference>
<evidence type="ECO:0000256" key="10">
    <source>
        <dbReference type="RuleBase" id="RU000354"/>
    </source>
</evidence>
<keyword evidence="4" id="KW-0964">Secreted</keyword>
<keyword evidence="5 12" id="KW-0732">Signal</keyword>
<feature type="chain" id="PRO_5035155186" evidence="12">
    <location>
        <begin position="24"/>
        <end position="406"/>
    </location>
</feature>
<dbReference type="PANTHER" id="PTHR11848:SF263">
    <property type="entry name" value="PROTEIN DECAPENTAPLEGIC"/>
    <property type="match status" value="1"/>
</dbReference>
<proteinExistence type="inferred from homology"/>
<evidence type="ECO:0000256" key="7">
    <source>
        <dbReference type="ARBA" id="ARBA00023030"/>
    </source>
</evidence>
<dbReference type="GO" id="GO:0051240">
    <property type="term" value="P:positive regulation of multicellular organismal process"/>
    <property type="evidence" value="ECO:0007669"/>
    <property type="project" value="UniProtKB-ARBA"/>
</dbReference>
<dbReference type="OrthoDB" id="5987191at2759"/>
<keyword evidence="6" id="KW-0221">Differentiation</keyword>
<dbReference type="GO" id="GO:0005125">
    <property type="term" value="F:cytokine activity"/>
    <property type="evidence" value="ECO:0007669"/>
    <property type="project" value="TreeGrafter"/>
</dbReference>
<dbReference type="InterPro" id="IPR015615">
    <property type="entry name" value="TGF-beta-rel"/>
</dbReference>